<evidence type="ECO:0000313" key="2">
    <source>
        <dbReference type="Proteomes" id="UP000288805"/>
    </source>
</evidence>
<comment type="caution">
    <text evidence="1">The sequence shown here is derived from an EMBL/GenBank/DDBJ whole genome shotgun (WGS) entry which is preliminary data.</text>
</comment>
<evidence type="ECO:0000313" key="1">
    <source>
        <dbReference type="EMBL" id="RVW15338.1"/>
    </source>
</evidence>
<dbReference type="PANTHER" id="PTHR38360">
    <property type="entry name" value="OS03G0120000 PROTEIN"/>
    <property type="match status" value="1"/>
</dbReference>
<dbReference type="EMBL" id="QGNW01002602">
    <property type="protein sequence ID" value="RVW15338.1"/>
    <property type="molecule type" value="Genomic_DNA"/>
</dbReference>
<gene>
    <name evidence="1" type="ORF">CK203_085601</name>
</gene>
<accession>A0A438BWN1</accession>
<dbReference type="PANTHER" id="PTHR38360:SF1">
    <property type="entry name" value="F12P19.7"/>
    <property type="match status" value="1"/>
</dbReference>
<organism evidence="1 2">
    <name type="scientific">Vitis vinifera</name>
    <name type="common">Grape</name>
    <dbReference type="NCBI Taxonomy" id="29760"/>
    <lineage>
        <taxon>Eukaryota</taxon>
        <taxon>Viridiplantae</taxon>
        <taxon>Streptophyta</taxon>
        <taxon>Embryophyta</taxon>
        <taxon>Tracheophyta</taxon>
        <taxon>Spermatophyta</taxon>
        <taxon>Magnoliopsida</taxon>
        <taxon>eudicotyledons</taxon>
        <taxon>Gunneridae</taxon>
        <taxon>Pentapetalae</taxon>
        <taxon>rosids</taxon>
        <taxon>Vitales</taxon>
        <taxon>Vitaceae</taxon>
        <taxon>Viteae</taxon>
        <taxon>Vitis</taxon>
    </lineage>
</organism>
<sequence>MCLTKVAANKSAAASFKPIVAWMNYNDGVWSFTKDTYKLKLYFAKLGEQYVEDAGGENVDASINKITYNISNPDDLDELHAILCSTVDVVIDESYTSDPVGYNVSTFLQTINVEEYSCFTFLTNKSLWRYDKRIQNSTTIDWFDGAISQPQLVLADLVEALFPTGSYTTTYLRNLAKEEGVINIKSEMCDRDSSTAMEPTILACQL</sequence>
<protein>
    <submittedName>
        <fullName evidence="1">Uncharacterized protein</fullName>
    </submittedName>
</protein>
<reference evidence="1 2" key="1">
    <citation type="journal article" date="2018" name="PLoS Genet.">
        <title>Population sequencing reveals clonal diversity and ancestral inbreeding in the grapevine cultivar Chardonnay.</title>
        <authorList>
            <person name="Roach M.J."/>
            <person name="Johnson D.L."/>
            <person name="Bohlmann J."/>
            <person name="van Vuuren H.J."/>
            <person name="Jones S.J."/>
            <person name="Pretorius I.S."/>
            <person name="Schmidt S.A."/>
            <person name="Borneman A.R."/>
        </authorList>
    </citation>
    <scope>NUCLEOTIDE SEQUENCE [LARGE SCALE GENOMIC DNA]</scope>
    <source>
        <strain evidence="2">cv. Chardonnay</strain>
        <tissue evidence="1">Leaf</tissue>
    </source>
</reference>
<proteinExistence type="predicted"/>
<dbReference type="Proteomes" id="UP000288805">
    <property type="component" value="Unassembled WGS sequence"/>
</dbReference>
<name>A0A438BWN1_VITVI</name>
<dbReference type="AlphaFoldDB" id="A0A438BWN1"/>